<name>A0A840PSA7_9ACTN</name>
<dbReference type="Proteomes" id="UP000578449">
    <property type="component" value="Unassembled WGS sequence"/>
</dbReference>
<reference evidence="1 2" key="1">
    <citation type="submission" date="2020-08" db="EMBL/GenBank/DDBJ databases">
        <title>Genomic Encyclopedia of Type Strains, Phase IV (KMG-IV): sequencing the most valuable type-strain genomes for metagenomic binning, comparative biology and taxonomic classification.</title>
        <authorList>
            <person name="Goeker M."/>
        </authorList>
    </citation>
    <scope>NUCLEOTIDE SEQUENCE [LARGE SCALE GENOMIC DNA]</scope>
    <source>
        <strain evidence="1 2">DSM 45615</strain>
    </source>
</reference>
<dbReference type="AlphaFoldDB" id="A0A840PSA7"/>
<organism evidence="1 2">
    <name type="scientific">Thermocatellispora tengchongensis</name>
    <dbReference type="NCBI Taxonomy" id="1073253"/>
    <lineage>
        <taxon>Bacteria</taxon>
        <taxon>Bacillati</taxon>
        <taxon>Actinomycetota</taxon>
        <taxon>Actinomycetes</taxon>
        <taxon>Streptosporangiales</taxon>
        <taxon>Streptosporangiaceae</taxon>
        <taxon>Thermocatellispora</taxon>
    </lineage>
</organism>
<comment type="caution">
    <text evidence="1">The sequence shown here is derived from an EMBL/GenBank/DDBJ whole genome shotgun (WGS) entry which is preliminary data.</text>
</comment>
<dbReference type="EMBL" id="JACHGN010000035">
    <property type="protein sequence ID" value="MBB5140007.1"/>
    <property type="molecule type" value="Genomic_DNA"/>
</dbReference>
<protein>
    <submittedName>
        <fullName evidence="1">Uncharacterized protein</fullName>
    </submittedName>
</protein>
<evidence type="ECO:0000313" key="1">
    <source>
        <dbReference type="EMBL" id="MBB5140007.1"/>
    </source>
</evidence>
<proteinExistence type="predicted"/>
<accession>A0A840PSA7</accession>
<keyword evidence="2" id="KW-1185">Reference proteome</keyword>
<gene>
    <name evidence="1" type="ORF">HNP84_009772</name>
</gene>
<dbReference type="RefSeq" id="WP_185056815.1">
    <property type="nucleotide sequence ID" value="NZ_BAABIX010000005.1"/>
</dbReference>
<sequence length="99" mass="10857">MRSTITCPRRELLQVFLWKATAPEGNEVDSGWEAEWLDAAAALLGVVAEMPDPGSGGLIRVGWPDPHIGLKRIVPGRVIVSVRRDEETRALVLLAMPDE</sequence>
<evidence type="ECO:0000313" key="2">
    <source>
        <dbReference type="Proteomes" id="UP000578449"/>
    </source>
</evidence>